<dbReference type="Proteomes" id="UP000053424">
    <property type="component" value="Unassembled WGS sequence"/>
</dbReference>
<organism evidence="1 2">
    <name type="scientific">Hebeloma cylindrosporum</name>
    <dbReference type="NCBI Taxonomy" id="76867"/>
    <lineage>
        <taxon>Eukaryota</taxon>
        <taxon>Fungi</taxon>
        <taxon>Dikarya</taxon>
        <taxon>Basidiomycota</taxon>
        <taxon>Agaricomycotina</taxon>
        <taxon>Agaricomycetes</taxon>
        <taxon>Agaricomycetidae</taxon>
        <taxon>Agaricales</taxon>
        <taxon>Agaricineae</taxon>
        <taxon>Hymenogastraceae</taxon>
        <taxon>Hebeloma</taxon>
    </lineage>
</organism>
<dbReference type="HOGENOM" id="CLU_2146177_0_0_1"/>
<name>A0A0C2YW17_HEBCY</name>
<proteinExistence type="predicted"/>
<protein>
    <submittedName>
        <fullName evidence="1">Uncharacterized protein</fullName>
    </submittedName>
</protein>
<evidence type="ECO:0000313" key="2">
    <source>
        <dbReference type="Proteomes" id="UP000053424"/>
    </source>
</evidence>
<dbReference type="EMBL" id="KN831772">
    <property type="protein sequence ID" value="KIM45162.1"/>
    <property type="molecule type" value="Genomic_DNA"/>
</dbReference>
<keyword evidence="2" id="KW-1185">Reference proteome</keyword>
<reference evidence="2" key="2">
    <citation type="submission" date="2015-01" db="EMBL/GenBank/DDBJ databases">
        <title>Evolutionary Origins and Diversification of the Mycorrhizal Mutualists.</title>
        <authorList>
            <consortium name="DOE Joint Genome Institute"/>
            <consortium name="Mycorrhizal Genomics Consortium"/>
            <person name="Kohler A."/>
            <person name="Kuo A."/>
            <person name="Nagy L.G."/>
            <person name="Floudas D."/>
            <person name="Copeland A."/>
            <person name="Barry K.W."/>
            <person name="Cichocki N."/>
            <person name="Veneault-Fourrey C."/>
            <person name="LaButti K."/>
            <person name="Lindquist E.A."/>
            <person name="Lipzen A."/>
            <person name="Lundell T."/>
            <person name="Morin E."/>
            <person name="Murat C."/>
            <person name="Riley R."/>
            <person name="Ohm R."/>
            <person name="Sun H."/>
            <person name="Tunlid A."/>
            <person name="Henrissat B."/>
            <person name="Grigoriev I.V."/>
            <person name="Hibbett D.S."/>
            <person name="Martin F."/>
        </authorList>
    </citation>
    <scope>NUCLEOTIDE SEQUENCE [LARGE SCALE GENOMIC DNA]</scope>
    <source>
        <strain evidence="2">h7</strain>
    </source>
</reference>
<gene>
    <name evidence="1" type="ORF">M413DRAFT_332801</name>
</gene>
<dbReference type="AlphaFoldDB" id="A0A0C2YW17"/>
<sequence length="112" mass="12440">MICPGPHPSLLPHHCTPHLDPSKSLIYSLTKKSRNPLQATPVSSSFFVTLIGITMLLLDIDDIQLGDPPRFICSLLLPWGPTLTNKHRLDGWEKKAFEELSFFLLLATGSGF</sequence>
<accession>A0A0C2YW17</accession>
<evidence type="ECO:0000313" key="1">
    <source>
        <dbReference type="EMBL" id="KIM45162.1"/>
    </source>
</evidence>
<reference evidence="1 2" key="1">
    <citation type="submission" date="2014-04" db="EMBL/GenBank/DDBJ databases">
        <authorList>
            <consortium name="DOE Joint Genome Institute"/>
            <person name="Kuo A."/>
            <person name="Gay G."/>
            <person name="Dore J."/>
            <person name="Kohler A."/>
            <person name="Nagy L.G."/>
            <person name="Floudas D."/>
            <person name="Copeland A."/>
            <person name="Barry K.W."/>
            <person name="Cichocki N."/>
            <person name="Veneault-Fourrey C."/>
            <person name="LaButti K."/>
            <person name="Lindquist E.A."/>
            <person name="Lipzen A."/>
            <person name="Lundell T."/>
            <person name="Morin E."/>
            <person name="Murat C."/>
            <person name="Sun H."/>
            <person name="Tunlid A."/>
            <person name="Henrissat B."/>
            <person name="Grigoriev I.V."/>
            <person name="Hibbett D.S."/>
            <person name="Martin F."/>
            <person name="Nordberg H.P."/>
            <person name="Cantor M.N."/>
            <person name="Hua S.X."/>
        </authorList>
    </citation>
    <scope>NUCLEOTIDE SEQUENCE [LARGE SCALE GENOMIC DNA]</scope>
    <source>
        <strain evidence="2">h7</strain>
    </source>
</reference>